<dbReference type="Pfam" id="PF00482">
    <property type="entry name" value="T2SSF"/>
    <property type="match status" value="1"/>
</dbReference>
<organism evidence="10 11">
    <name type="scientific">Parafrankia soli</name>
    <dbReference type="NCBI Taxonomy" id="2599596"/>
    <lineage>
        <taxon>Bacteria</taxon>
        <taxon>Bacillati</taxon>
        <taxon>Actinomycetota</taxon>
        <taxon>Actinomycetes</taxon>
        <taxon>Frankiales</taxon>
        <taxon>Frankiaceae</taxon>
        <taxon>Parafrankia</taxon>
    </lineage>
</organism>
<dbReference type="RefSeq" id="WP_071061426.1">
    <property type="nucleotide sequence ID" value="NZ_MAXA01000110.1"/>
</dbReference>
<dbReference type="PANTHER" id="PTHR35007:SF3">
    <property type="entry name" value="POSSIBLE CONSERVED ALANINE RICH MEMBRANE PROTEIN"/>
    <property type="match status" value="1"/>
</dbReference>
<feature type="transmembrane region" description="Helical" evidence="8">
    <location>
        <begin position="226"/>
        <end position="245"/>
    </location>
</feature>
<evidence type="ECO:0000256" key="1">
    <source>
        <dbReference type="ARBA" id="ARBA00004651"/>
    </source>
</evidence>
<accession>A0A1S1QWF6</accession>
<dbReference type="Gene3D" id="1.20.81.30">
    <property type="entry name" value="Type II secretion system (T2SS), domain F"/>
    <property type="match status" value="1"/>
</dbReference>
<dbReference type="OrthoDB" id="5243396at2"/>
<gene>
    <name evidence="10" type="ORF">BBK14_33205</name>
</gene>
<keyword evidence="4 8" id="KW-1133">Transmembrane helix</keyword>
<protein>
    <recommendedName>
        <fullName evidence="9">Type II secretion system protein GspF domain-containing protein</fullName>
    </recommendedName>
</protein>
<keyword evidence="3 8" id="KW-0812">Transmembrane</keyword>
<feature type="transmembrane region" description="Helical" evidence="8">
    <location>
        <begin position="59"/>
        <end position="88"/>
    </location>
</feature>
<dbReference type="GO" id="GO:0005886">
    <property type="term" value="C:plasma membrane"/>
    <property type="evidence" value="ECO:0007669"/>
    <property type="project" value="UniProtKB-SubCell"/>
</dbReference>
<evidence type="ECO:0000313" key="11">
    <source>
        <dbReference type="Proteomes" id="UP000179769"/>
    </source>
</evidence>
<dbReference type="InterPro" id="IPR042094">
    <property type="entry name" value="T2SS_GspF_sf"/>
</dbReference>
<dbReference type="InterPro" id="IPR018076">
    <property type="entry name" value="T2SS_GspF_dom"/>
</dbReference>
<evidence type="ECO:0000256" key="7">
    <source>
        <dbReference type="SAM" id="MobiDB-lite"/>
    </source>
</evidence>
<dbReference type="EMBL" id="MAXA01000110">
    <property type="protein sequence ID" value="OHV37781.1"/>
    <property type="molecule type" value="Genomic_DNA"/>
</dbReference>
<feature type="compositionally biased region" description="Low complexity" evidence="7">
    <location>
        <begin position="286"/>
        <end position="295"/>
    </location>
</feature>
<evidence type="ECO:0000256" key="3">
    <source>
        <dbReference type="ARBA" id="ARBA00022692"/>
    </source>
</evidence>
<reference evidence="11" key="1">
    <citation type="submission" date="2016-07" db="EMBL/GenBank/DDBJ databases">
        <title>Frankia sp. NRRL B-16219 Genome sequencing.</title>
        <authorList>
            <person name="Ghodhbane-Gtari F."/>
            <person name="Swanson E."/>
            <person name="Gueddou A."/>
            <person name="Louati M."/>
            <person name="Nouioui I."/>
            <person name="Hezbri K."/>
            <person name="Abebe-Akele F."/>
            <person name="Simpson S."/>
            <person name="Morris K."/>
            <person name="Thomas K."/>
            <person name="Gtari M."/>
            <person name="Tisa L.S."/>
        </authorList>
    </citation>
    <scope>NUCLEOTIDE SEQUENCE [LARGE SCALE GENOMIC DNA]</scope>
    <source>
        <strain evidence="11">NRRL B-16219</strain>
    </source>
</reference>
<evidence type="ECO:0000313" key="10">
    <source>
        <dbReference type="EMBL" id="OHV37781.1"/>
    </source>
</evidence>
<name>A0A1S1QWF6_9ACTN</name>
<comment type="subcellular location">
    <subcellularLocation>
        <location evidence="1">Cell membrane</location>
        <topology evidence="1">Multi-pass membrane protein</topology>
    </subcellularLocation>
</comment>
<evidence type="ECO:0000256" key="2">
    <source>
        <dbReference type="ARBA" id="ARBA00022475"/>
    </source>
</evidence>
<feature type="domain" description="Type II secretion system protein GspF" evidence="9">
    <location>
        <begin position="112"/>
        <end position="238"/>
    </location>
</feature>
<keyword evidence="11" id="KW-1185">Reference proteome</keyword>
<evidence type="ECO:0000256" key="5">
    <source>
        <dbReference type="ARBA" id="ARBA00023136"/>
    </source>
</evidence>
<evidence type="ECO:0000256" key="8">
    <source>
        <dbReference type="SAM" id="Phobius"/>
    </source>
</evidence>
<evidence type="ECO:0000256" key="4">
    <source>
        <dbReference type="ARBA" id="ARBA00022989"/>
    </source>
</evidence>
<feature type="coiled-coil region" evidence="6">
    <location>
        <begin position="191"/>
        <end position="218"/>
    </location>
</feature>
<feature type="region of interest" description="Disordered" evidence="7">
    <location>
        <begin position="286"/>
        <end position="312"/>
    </location>
</feature>
<dbReference type="Proteomes" id="UP000179769">
    <property type="component" value="Unassembled WGS sequence"/>
</dbReference>
<comment type="caution">
    <text evidence="10">The sequence shown here is derived from an EMBL/GenBank/DDBJ whole genome shotgun (WGS) entry which is preliminary data.</text>
</comment>
<keyword evidence="5 8" id="KW-0472">Membrane</keyword>
<dbReference type="AlphaFoldDB" id="A0A1S1QWF6"/>
<sequence length="312" mass="32652">MNPLVFLLGAAAAGGLVLVATAVVPAWRPAADPGRWRRARHGMSRTDRLVTGRARGRRAAIAATAGLLVLLYLRIPAAALLVAALAWVAPMLLTGAAEAEATISRLEALGDWTRRVADLMSTGAGLEQAMEASLSSCPPPITVEVTALVSRLHARWSTVDALRAFADDLIDADEVVGALILAAGTERGAGLRRALVALAEATEARVRARREIEADRAKPRSGARSVMMIIGGCVVLIMIVGRQFLAPYRTATGELVLLVDGALFLAALWWMRTLARTPTPPRLLPAAAGPAAAGRVGTHPAATVSDGPEVAR</sequence>
<proteinExistence type="predicted"/>
<keyword evidence="2" id="KW-1003">Cell membrane</keyword>
<keyword evidence="6" id="KW-0175">Coiled coil</keyword>
<evidence type="ECO:0000256" key="6">
    <source>
        <dbReference type="SAM" id="Coils"/>
    </source>
</evidence>
<feature type="transmembrane region" description="Helical" evidence="8">
    <location>
        <begin position="251"/>
        <end position="271"/>
    </location>
</feature>
<dbReference type="PANTHER" id="PTHR35007">
    <property type="entry name" value="INTEGRAL MEMBRANE PROTEIN-RELATED"/>
    <property type="match status" value="1"/>
</dbReference>
<evidence type="ECO:0000259" key="9">
    <source>
        <dbReference type="Pfam" id="PF00482"/>
    </source>
</evidence>